<dbReference type="InterPro" id="IPR017972">
    <property type="entry name" value="Cyt_P450_CS"/>
</dbReference>
<keyword evidence="6 7" id="KW-0349">Heme</keyword>
<evidence type="ECO:0000313" key="9">
    <source>
        <dbReference type="Proteomes" id="UP000813463"/>
    </source>
</evidence>
<dbReference type="AlphaFoldDB" id="A0A9R0IIP7"/>
<dbReference type="GeneID" id="110789669"/>
<dbReference type="GO" id="GO:0005506">
    <property type="term" value="F:iron ion binding"/>
    <property type="evidence" value="ECO:0007669"/>
    <property type="project" value="InterPro"/>
</dbReference>
<sequence>MEYVEICISLLSLVLFSYLFRSKNGLPTNWPLLGMLPALLKNVHRIHDYFIQVMEISDLTFLFKGPWFTNMYLLATVDPANVHHVMSKNFVNYPKGSKLNEILDVLGDGIFNTDYQVWQYHRKMAQSFLGHPKFHSFLVNKTWDKVQNGLIPVLDHVSQNSIDVDLQDLFARFTFDTICTIVMDYDPRSLSVDFPCLPSSKALDDVEEVIFYRHVVPSCVWKFQRWLDIGQEKKYRKAWKTLDNFIYKCISMKREQSSNKLKQKEDDDDKVSADLLTLYMIQDENHNTPSGNQGDKFLRDTILNFFVAGRDTTSATLSWFFYLLSKNPRVISMIKKELENITINRTNFKEVSSKLVYLHGALCEALRLYPPVVFEAKSPVESDMLPSGHHVNPNMQIILDMYAMGRMKSIWGNDCDEFKPERWISEQGKIRHEPSYKFIAFNAGPRTCLGKDMAFTQMKIIATTIIQNYVIQVVEEHPVIPNISIILHMKYGFKVRIRRSR</sequence>
<evidence type="ECO:0000256" key="3">
    <source>
        <dbReference type="ARBA" id="ARBA00022723"/>
    </source>
</evidence>
<reference evidence="9" key="1">
    <citation type="journal article" date="2021" name="Nat. Commun.">
        <title>Genomic analyses provide insights into spinach domestication and the genetic basis of agronomic traits.</title>
        <authorList>
            <person name="Cai X."/>
            <person name="Sun X."/>
            <person name="Xu C."/>
            <person name="Sun H."/>
            <person name="Wang X."/>
            <person name="Ge C."/>
            <person name="Zhang Z."/>
            <person name="Wang Q."/>
            <person name="Fei Z."/>
            <person name="Jiao C."/>
            <person name="Wang Q."/>
        </authorList>
    </citation>
    <scope>NUCLEOTIDE SEQUENCE [LARGE SCALE GENOMIC DNA]</scope>
    <source>
        <strain evidence="9">cv. Varoflay</strain>
    </source>
</reference>
<dbReference type="Pfam" id="PF00067">
    <property type="entry name" value="p450"/>
    <property type="match status" value="1"/>
</dbReference>
<keyword evidence="7" id="KW-0503">Monooxygenase</keyword>
<keyword evidence="5 6" id="KW-0408">Iron</keyword>
<proteinExistence type="inferred from homology"/>
<evidence type="ECO:0000256" key="5">
    <source>
        <dbReference type="ARBA" id="ARBA00023004"/>
    </source>
</evidence>
<dbReference type="GO" id="GO:0004497">
    <property type="term" value="F:monooxygenase activity"/>
    <property type="evidence" value="ECO:0007669"/>
    <property type="project" value="UniProtKB-KW"/>
</dbReference>
<keyword evidence="3 6" id="KW-0479">Metal-binding</keyword>
<dbReference type="KEGG" id="soe:110789669"/>
<dbReference type="CDD" id="cd11064">
    <property type="entry name" value="CYP86A"/>
    <property type="match status" value="1"/>
</dbReference>
<evidence type="ECO:0000256" key="7">
    <source>
        <dbReference type="RuleBase" id="RU000461"/>
    </source>
</evidence>
<accession>A0A9R0IIP7</accession>
<dbReference type="GO" id="GO:0006629">
    <property type="term" value="P:lipid metabolic process"/>
    <property type="evidence" value="ECO:0007669"/>
    <property type="project" value="UniProtKB-ARBA"/>
</dbReference>
<dbReference type="InterPro" id="IPR036396">
    <property type="entry name" value="Cyt_P450_sf"/>
</dbReference>
<protein>
    <submittedName>
        <fullName evidence="10">Alkane hydroxylase MAH1-like</fullName>
    </submittedName>
</protein>
<feature type="signal peptide" evidence="8">
    <location>
        <begin position="1"/>
        <end position="25"/>
    </location>
</feature>
<dbReference type="PANTHER" id="PTHR24296">
    <property type="entry name" value="CYTOCHROME P450"/>
    <property type="match status" value="1"/>
</dbReference>
<evidence type="ECO:0000256" key="2">
    <source>
        <dbReference type="ARBA" id="ARBA00010617"/>
    </source>
</evidence>
<keyword evidence="8" id="KW-0732">Signal</keyword>
<keyword evidence="9" id="KW-1185">Reference proteome</keyword>
<comment type="similarity">
    <text evidence="2 7">Belongs to the cytochrome P450 family.</text>
</comment>
<dbReference type="GO" id="GO:0020037">
    <property type="term" value="F:heme binding"/>
    <property type="evidence" value="ECO:0007669"/>
    <property type="project" value="InterPro"/>
</dbReference>
<reference evidence="10" key="2">
    <citation type="submission" date="2025-08" db="UniProtKB">
        <authorList>
            <consortium name="RefSeq"/>
        </authorList>
    </citation>
    <scope>IDENTIFICATION</scope>
    <source>
        <tissue evidence="10">Leaf</tissue>
    </source>
</reference>
<gene>
    <name evidence="10" type="primary">LOC110789669</name>
</gene>
<evidence type="ECO:0000256" key="6">
    <source>
        <dbReference type="PIRSR" id="PIRSR602401-1"/>
    </source>
</evidence>
<dbReference type="PRINTS" id="PR00385">
    <property type="entry name" value="P450"/>
</dbReference>
<dbReference type="PROSITE" id="PS00086">
    <property type="entry name" value="CYTOCHROME_P450"/>
    <property type="match status" value="1"/>
</dbReference>
<name>A0A9R0IIP7_SPIOL</name>
<evidence type="ECO:0000256" key="4">
    <source>
        <dbReference type="ARBA" id="ARBA00023002"/>
    </source>
</evidence>
<dbReference type="InterPro" id="IPR001128">
    <property type="entry name" value="Cyt_P450"/>
</dbReference>
<organism evidence="9 10">
    <name type="scientific">Spinacia oleracea</name>
    <name type="common">Spinach</name>
    <dbReference type="NCBI Taxonomy" id="3562"/>
    <lineage>
        <taxon>Eukaryota</taxon>
        <taxon>Viridiplantae</taxon>
        <taxon>Streptophyta</taxon>
        <taxon>Embryophyta</taxon>
        <taxon>Tracheophyta</taxon>
        <taxon>Spermatophyta</taxon>
        <taxon>Magnoliopsida</taxon>
        <taxon>eudicotyledons</taxon>
        <taxon>Gunneridae</taxon>
        <taxon>Pentapetalae</taxon>
        <taxon>Caryophyllales</taxon>
        <taxon>Chenopodiaceae</taxon>
        <taxon>Chenopodioideae</taxon>
        <taxon>Anserineae</taxon>
        <taxon>Spinacia</taxon>
    </lineage>
</organism>
<dbReference type="Proteomes" id="UP000813463">
    <property type="component" value="Chromosome 6"/>
</dbReference>
<comment type="cofactor">
    <cofactor evidence="1 6">
        <name>heme</name>
        <dbReference type="ChEBI" id="CHEBI:30413"/>
    </cofactor>
</comment>
<evidence type="ECO:0000256" key="1">
    <source>
        <dbReference type="ARBA" id="ARBA00001971"/>
    </source>
</evidence>
<dbReference type="RefSeq" id="XP_021850062.2">
    <property type="nucleotide sequence ID" value="XM_021994370.2"/>
</dbReference>
<dbReference type="GO" id="GO:0016705">
    <property type="term" value="F:oxidoreductase activity, acting on paired donors, with incorporation or reduction of molecular oxygen"/>
    <property type="evidence" value="ECO:0007669"/>
    <property type="project" value="InterPro"/>
</dbReference>
<dbReference type="PRINTS" id="PR00463">
    <property type="entry name" value="EP450I"/>
</dbReference>
<feature type="chain" id="PRO_5046804162" evidence="8">
    <location>
        <begin position="26"/>
        <end position="501"/>
    </location>
</feature>
<dbReference type="SUPFAM" id="SSF48264">
    <property type="entry name" value="Cytochrome P450"/>
    <property type="match status" value="1"/>
</dbReference>
<feature type="binding site" description="axial binding residue" evidence="6">
    <location>
        <position position="448"/>
    </location>
    <ligand>
        <name>heme</name>
        <dbReference type="ChEBI" id="CHEBI:30413"/>
    </ligand>
    <ligandPart>
        <name>Fe</name>
        <dbReference type="ChEBI" id="CHEBI:18248"/>
    </ligandPart>
</feature>
<dbReference type="Gene3D" id="1.10.630.10">
    <property type="entry name" value="Cytochrome P450"/>
    <property type="match status" value="1"/>
</dbReference>
<evidence type="ECO:0000313" key="10">
    <source>
        <dbReference type="RefSeq" id="XP_021850062.2"/>
    </source>
</evidence>
<evidence type="ECO:0000256" key="8">
    <source>
        <dbReference type="SAM" id="SignalP"/>
    </source>
</evidence>
<dbReference type="InterPro" id="IPR002401">
    <property type="entry name" value="Cyt_P450_E_grp-I"/>
</dbReference>
<keyword evidence="4 7" id="KW-0560">Oxidoreductase</keyword>